<comment type="caution">
    <text evidence="4">The sequence shown here is derived from an EMBL/GenBank/DDBJ whole genome shotgun (WGS) entry which is preliminary data.</text>
</comment>
<keyword evidence="3" id="KW-1133">Transmembrane helix</keyword>
<name>Q1YG97_AURMS</name>
<evidence type="ECO:0000313" key="5">
    <source>
        <dbReference type="Proteomes" id="UP000000321"/>
    </source>
</evidence>
<sequence>MARHERQSDWTASGRVAATRRMAWAALLIERAWPLVLALACLVAVFLILAWFGLFATLPFLARVAVIAILAGLGLAALWRNRGLRLPSAAAVDARVEAASRLAHQPLQAQDQRAVGADPFAAALWRAHQRRMAERLRDLSGGAPATRTERIDPYGLRALVALLLVTAFAFSFGPGGGRVVDALAPDAADSVASARVDAWVTPPAYTGRAPIFLTDVVASDAPVTVPEGSELEVRISDGSNAELSFTPAGAEPIAIAPVADDEGEVADANEAGDSDADAPAGPREYAYALDMPGEAALTTTFTTLGRWRFDVTPDLDPEIAFEGEPGVARNGALQLTYKVTDDYGVRQANAAIDVTDDIVSADARPLIAPPEIRLALPRRTKGTAEGRTSADLTESPYAGAEVAMTLVAVDDAGQEGRSEALTLTLPERRFSNPLARAVVEQRRILALDADSTARVVQMLDAVTLRGDEFIESPATYLALKAVRTRIATAYDDAALVSAVDFMWEIALGIEDGNLSLAERRLRDAREQLSEALENGASDAEIDQLMQELREAMQEYMQALAEAMRNQPPMNQDQMQAGDMQELRPQDLQRMMDRIEDLAKSGSKEAAQQLLSELQQMMDNLQAMRPGQPQNGEQNAMQQQMNKMGELLQRQQQLMDETFDLGRRQIEREQQQGQQGQQGEQGEPLTAEQLREMMKQLQEQQGQLQQELQALQEQMQGMGMEPSEGFGEAGEAMGKAEGALGEGEDGEAVGQQGRAMEAMRRGAQDMMQQMQEAMQQGQGQPGMQGQGGQMGQGFNGAQQRSGRDPLGRQRQTQGPDFGQDVGVPDEIDTERAREILDAIRNRLGDALSPQMERDYLERLLDTP</sequence>
<feature type="compositionally biased region" description="Low complexity" evidence="2">
    <location>
        <begin position="764"/>
        <end position="777"/>
    </location>
</feature>
<keyword evidence="5" id="KW-1185">Reference proteome</keyword>
<protein>
    <recommendedName>
        <fullName evidence="6">TIGR02302 family protein</fullName>
    </recommendedName>
</protein>
<organism evidence="4 5">
    <name type="scientific">Aurantimonas manganoxydans (strain ATCC BAA-1229 / DSM 21871 / SI85-9A1)</name>
    <dbReference type="NCBI Taxonomy" id="287752"/>
    <lineage>
        <taxon>Bacteria</taxon>
        <taxon>Pseudomonadati</taxon>
        <taxon>Pseudomonadota</taxon>
        <taxon>Alphaproteobacteria</taxon>
        <taxon>Hyphomicrobiales</taxon>
        <taxon>Aurantimonadaceae</taxon>
        <taxon>Aurantimonas</taxon>
    </lineage>
</organism>
<evidence type="ECO:0008006" key="6">
    <source>
        <dbReference type="Google" id="ProtNLM"/>
    </source>
</evidence>
<feature type="region of interest" description="Disordered" evidence="2">
    <location>
        <begin position="722"/>
        <end position="747"/>
    </location>
</feature>
<dbReference type="EMBL" id="AAPJ01000005">
    <property type="protein sequence ID" value="EAS49328.1"/>
    <property type="molecule type" value="Genomic_DNA"/>
</dbReference>
<feature type="coiled-coil region" evidence="1">
    <location>
        <begin position="603"/>
        <end position="656"/>
    </location>
</feature>
<evidence type="ECO:0000256" key="2">
    <source>
        <dbReference type="SAM" id="MobiDB-lite"/>
    </source>
</evidence>
<evidence type="ECO:0000256" key="1">
    <source>
        <dbReference type="SAM" id="Coils"/>
    </source>
</evidence>
<dbReference type="RefSeq" id="WP_009210748.1">
    <property type="nucleotide sequence ID" value="NZ_BBWP01000008.1"/>
</dbReference>
<gene>
    <name evidence="4" type="ORF">SI859A1_02929</name>
</gene>
<evidence type="ECO:0000313" key="4">
    <source>
        <dbReference type="EMBL" id="EAS49328.1"/>
    </source>
</evidence>
<evidence type="ECO:0000256" key="3">
    <source>
        <dbReference type="SAM" id="Phobius"/>
    </source>
</evidence>
<feature type="coiled-coil region" evidence="1">
    <location>
        <begin position="514"/>
        <end position="565"/>
    </location>
</feature>
<dbReference type="BioCyc" id="AURANTIMONAS:SI859A1_02929-MONOMER"/>
<reference evidence="4 5" key="1">
    <citation type="journal article" date="2008" name="Appl. Environ. Microbiol.">
        <title>Genomic insights into Mn(II) oxidation by the marine alphaproteobacterium Aurantimonas sp. strain SI85-9A1.</title>
        <authorList>
            <person name="Dick G.J."/>
            <person name="Podell S."/>
            <person name="Johnson H.A."/>
            <person name="Rivera-Espinoza Y."/>
            <person name="Bernier-Latmani R."/>
            <person name="McCarthy J.K."/>
            <person name="Torpey J.W."/>
            <person name="Clement B.G."/>
            <person name="Gaasterland T."/>
            <person name="Tebo B.M."/>
        </authorList>
    </citation>
    <scope>NUCLEOTIDE SEQUENCE [LARGE SCALE GENOMIC DNA]</scope>
    <source>
        <strain evidence="4 5">SI85-9A1</strain>
    </source>
</reference>
<dbReference type="AlphaFoldDB" id="Q1YG97"/>
<proteinExistence type="predicted"/>
<accession>Q1YG97</accession>
<feature type="transmembrane region" description="Helical" evidence="3">
    <location>
        <begin position="154"/>
        <end position="173"/>
    </location>
</feature>
<feature type="transmembrane region" description="Helical" evidence="3">
    <location>
        <begin position="60"/>
        <end position="79"/>
    </location>
</feature>
<keyword evidence="3" id="KW-0812">Transmembrane</keyword>
<feature type="region of interest" description="Disordered" evidence="2">
    <location>
        <begin position="764"/>
        <end position="828"/>
    </location>
</feature>
<feature type="compositionally biased region" description="Low complexity" evidence="2">
    <location>
        <begin position="722"/>
        <end position="738"/>
    </location>
</feature>
<feature type="coiled-coil region" evidence="1">
    <location>
        <begin position="686"/>
        <end position="720"/>
    </location>
</feature>
<keyword evidence="1" id="KW-0175">Coiled coil</keyword>
<dbReference type="Pfam" id="PF13779">
    <property type="entry name" value="DUF4175"/>
    <property type="match status" value="1"/>
</dbReference>
<feature type="transmembrane region" description="Helical" evidence="3">
    <location>
        <begin position="32"/>
        <end position="54"/>
    </location>
</feature>
<dbReference type="InterPro" id="IPR012683">
    <property type="entry name" value="CHP02302_TM"/>
</dbReference>
<keyword evidence="3" id="KW-0472">Membrane</keyword>
<dbReference type="NCBIfam" id="TIGR02302">
    <property type="entry name" value="aProt_lowcomp"/>
    <property type="match status" value="1"/>
</dbReference>
<dbReference type="Proteomes" id="UP000000321">
    <property type="component" value="Unassembled WGS sequence"/>
</dbReference>
<dbReference type="OrthoDB" id="8477685at2"/>
<dbReference type="HOGENOM" id="CLU_015405_0_0_5"/>
<feature type="compositionally biased region" description="Gly residues" evidence="2">
    <location>
        <begin position="778"/>
        <end position="793"/>
    </location>
</feature>